<feature type="domain" description="Non-structural maintenance of chromosome element 4 C-terminal" evidence="9">
    <location>
        <begin position="209"/>
        <end position="299"/>
    </location>
</feature>
<dbReference type="InterPro" id="IPR014854">
    <property type="entry name" value="Nse4_C"/>
</dbReference>
<accession>A0A485L6F0</accession>
<reference evidence="10" key="2">
    <citation type="submission" date="2019-06" db="EMBL/GenBank/DDBJ databases">
        <title>Genomics analysis of Aphanomyces spp. identifies a new class of oomycete effector associated with host adaptation.</title>
        <authorList>
            <person name="Gaulin E."/>
        </authorList>
    </citation>
    <scope>NUCLEOTIDE SEQUENCE</scope>
    <source>
        <strain evidence="10">CBS 578.67</strain>
    </source>
</reference>
<feature type="region of interest" description="Disordered" evidence="8">
    <location>
        <begin position="158"/>
        <end position="182"/>
    </location>
</feature>
<evidence type="ECO:0000313" key="11">
    <source>
        <dbReference type="EMBL" id="VFT93632.1"/>
    </source>
</evidence>
<comment type="similarity">
    <text evidence="2 7">Belongs to the NSE4 family.</text>
</comment>
<keyword evidence="5 7" id="KW-0234">DNA repair</keyword>
<dbReference type="AlphaFoldDB" id="A0A485L6F0"/>
<protein>
    <recommendedName>
        <fullName evidence="7">Non-structural maintenance of chromosomes element 4</fullName>
    </recommendedName>
</protein>
<evidence type="ECO:0000256" key="8">
    <source>
        <dbReference type="SAM" id="MobiDB-lite"/>
    </source>
</evidence>
<evidence type="ECO:0000256" key="2">
    <source>
        <dbReference type="ARBA" id="ARBA00008997"/>
    </source>
</evidence>
<keyword evidence="3 7" id="KW-0227">DNA damage</keyword>
<evidence type="ECO:0000313" key="10">
    <source>
        <dbReference type="EMBL" id="KAF0691963.1"/>
    </source>
</evidence>
<evidence type="ECO:0000259" key="9">
    <source>
        <dbReference type="Pfam" id="PF08743"/>
    </source>
</evidence>
<evidence type="ECO:0000256" key="7">
    <source>
        <dbReference type="RuleBase" id="RU365071"/>
    </source>
</evidence>
<dbReference type="GO" id="GO:0005634">
    <property type="term" value="C:nucleus"/>
    <property type="evidence" value="ECO:0007669"/>
    <property type="project" value="UniProtKB-SubCell"/>
</dbReference>
<comment type="subcellular location">
    <subcellularLocation>
        <location evidence="1 7">Nucleus</location>
    </subcellularLocation>
</comment>
<comment type="subunit">
    <text evidence="7">Component of the SMC5-SMC6 complex.</text>
</comment>
<dbReference type="EMBL" id="CAADRA010006019">
    <property type="protein sequence ID" value="VFT93632.1"/>
    <property type="molecule type" value="Genomic_DNA"/>
</dbReference>
<name>A0A485L6F0_9STRA</name>
<evidence type="ECO:0000256" key="4">
    <source>
        <dbReference type="ARBA" id="ARBA00023172"/>
    </source>
</evidence>
<proteinExistence type="inferred from homology"/>
<sequence length="313" mass="34829">MSKKRDVKSAFGPLLADSQITEVERRQVRCREREILQELKEKSAEASQLTSTVFQDKAAELDTIYTKVVYPREANLDACNLDEFSNLVVKQAGLMSASDLTKFDVGDLINAAKEKCAADESESVFDWDRLGSAVGACFQSTAGANFMYGSMNTQLVTKERRASRRRRAEDLDEEETQPTQVTKGSLVQEDVQAGRLKVLENIVREQGKYSLFDMCLNPTSFAQTIENLFDTSFLIRDGKAQVELDRNGLPQVGMSRLPPLLPNEPMHVVNKAGITGDVPVPTQCIISLTYEDWEKLAPLYGEPLVGNRAAPRV</sequence>
<keyword evidence="4 7" id="KW-0233">DNA recombination</keyword>
<dbReference type="GO" id="GO:0006310">
    <property type="term" value="P:DNA recombination"/>
    <property type="evidence" value="ECO:0007669"/>
    <property type="project" value="UniProtKB-UniRule"/>
</dbReference>
<dbReference type="EMBL" id="VJMH01005998">
    <property type="protein sequence ID" value="KAF0691963.1"/>
    <property type="molecule type" value="Genomic_DNA"/>
</dbReference>
<dbReference type="Proteomes" id="UP000332933">
    <property type="component" value="Unassembled WGS sequence"/>
</dbReference>
<dbReference type="InterPro" id="IPR027786">
    <property type="entry name" value="Nse4/EID"/>
</dbReference>
<comment type="function">
    <text evidence="7">Component of the SMC5-SMC6 complex, that promotes sister chromatid alignment after DNA damage and facilitates double-stranded DNA breaks (DSBs) repair via homologous recombination between sister chromatids.</text>
</comment>
<evidence type="ECO:0000313" key="12">
    <source>
        <dbReference type="Proteomes" id="UP000332933"/>
    </source>
</evidence>
<keyword evidence="6 7" id="KW-0539">Nucleus</keyword>
<evidence type="ECO:0000256" key="6">
    <source>
        <dbReference type="ARBA" id="ARBA00023242"/>
    </source>
</evidence>
<dbReference type="PANTHER" id="PTHR16140">
    <property type="entry name" value="NON-STRUCTURAL MAINTENANCE OF CHROMOSOMES ELEMENT 4"/>
    <property type="match status" value="1"/>
</dbReference>
<dbReference type="Pfam" id="PF08743">
    <property type="entry name" value="Nse4_C"/>
    <property type="match status" value="1"/>
</dbReference>
<evidence type="ECO:0000256" key="3">
    <source>
        <dbReference type="ARBA" id="ARBA00022763"/>
    </source>
</evidence>
<evidence type="ECO:0000256" key="1">
    <source>
        <dbReference type="ARBA" id="ARBA00004123"/>
    </source>
</evidence>
<reference evidence="11 12" key="1">
    <citation type="submission" date="2019-03" db="EMBL/GenBank/DDBJ databases">
        <authorList>
            <person name="Gaulin E."/>
            <person name="Dumas B."/>
        </authorList>
    </citation>
    <scope>NUCLEOTIDE SEQUENCE [LARGE SCALE GENOMIC DNA]</scope>
    <source>
        <strain evidence="11">CBS 568.67</strain>
    </source>
</reference>
<evidence type="ECO:0000256" key="5">
    <source>
        <dbReference type="ARBA" id="ARBA00023204"/>
    </source>
</evidence>
<dbReference type="PANTHER" id="PTHR16140:SF0">
    <property type="entry name" value="NON-STRUCTURAL MAINTENANCE OF CHROMOSOMES ELEMENT 4"/>
    <property type="match status" value="1"/>
</dbReference>
<dbReference type="GO" id="GO:0030915">
    <property type="term" value="C:Smc5-Smc6 complex"/>
    <property type="evidence" value="ECO:0007669"/>
    <property type="project" value="UniProtKB-UniRule"/>
</dbReference>
<gene>
    <name evidence="11" type="primary">Aste57867_16869</name>
    <name evidence="10" type="ORF">As57867_016811</name>
    <name evidence="11" type="ORF">ASTE57867_16869</name>
</gene>
<dbReference type="GO" id="GO:0006281">
    <property type="term" value="P:DNA repair"/>
    <property type="evidence" value="ECO:0007669"/>
    <property type="project" value="UniProtKB-UniRule"/>
</dbReference>
<organism evidence="11 12">
    <name type="scientific">Aphanomyces stellatus</name>
    <dbReference type="NCBI Taxonomy" id="120398"/>
    <lineage>
        <taxon>Eukaryota</taxon>
        <taxon>Sar</taxon>
        <taxon>Stramenopiles</taxon>
        <taxon>Oomycota</taxon>
        <taxon>Saprolegniomycetes</taxon>
        <taxon>Saprolegniales</taxon>
        <taxon>Verrucalvaceae</taxon>
        <taxon>Aphanomyces</taxon>
    </lineage>
</organism>
<dbReference type="OrthoDB" id="361242at2759"/>
<keyword evidence="12" id="KW-1185">Reference proteome</keyword>